<dbReference type="Gramene" id="PRQ54600">
    <property type="protein sequence ID" value="PRQ54600"/>
    <property type="gene ID" value="RchiOBHm_Chr1g0315491"/>
</dbReference>
<dbReference type="GO" id="GO:0004674">
    <property type="term" value="F:protein serine/threonine kinase activity"/>
    <property type="evidence" value="ECO:0007669"/>
    <property type="project" value="UniProtKB-KW"/>
</dbReference>
<evidence type="ECO:0000313" key="9">
    <source>
        <dbReference type="Proteomes" id="UP000238479"/>
    </source>
</evidence>
<keyword evidence="5" id="KW-0418">Kinase</keyword>
<evidence type="ECO:0000256" key="3">
    <source>
        <dbReference type="ARBA" id="ARBA00022679"/>
    </source>
</evidence>
<dbReference type="PROSITE" id="PS50011">
    <property type="entry name" value="PROTEIN_KINASE_DOM"/>
    <property type="match status" value="1"/>
</dbReference>
<dbReference type="GO" id="GO:0005524">
    <property type="term" value="F:ATP binding"/>
    <property type="evidence" value="ECO:0007669"/>
    <property type="project" value="UniProtKB-KW"/>
</dbReference>
<dbReference type="STRING" id="74649.A0A2P6S7D1"/>
<comment type="similarity">
    <text evidence="1">Belongs to the protein kinase superfamily. CAMK Ser/Thr protein kinase family. CaMK subfamily.</text>
</comment>
<keyword evidence="2" id="KW-0723">Serine/threonine-protein kinase</keyword>
<evidence type="ECO:0000256" key="4">
    <source>
        <dbReference type="ARBA" id="ARBA00022741"/>
    </source>
</evidence>
<evidence type="ECO:0000256" key="1">
    <source>
        <dbReference type="ARBA" id="ARBA00005354"/>
    </source>
</evidence>
<dbReference type="PANTHER" id="PTHR24349">
    <property type="entry name" value="SERINE/THREONINE-PROTEIN KINASE"/>
    <property type="match status" value="1"/>
</dbReference>
<keyword evidence="4" id="KW-0547">Nucleotide-binding</keyword>
<organism evidence="8 9">
    <name type="scientific">Rosa chinensis</name>
    <name type="common">China rose</name>
    <dbReference type="NCBI Taxonomy" id="74649"/>
    <lineage>
        <taxon>Eukaryota</taxon>
        <taxon>Viridiplantae</taxon>
        <taxon>Streptophyta</taxon>
        <taxon>Embryophyta</taxon>
        <taxon>Tracheophyta</taxon>
        <taxon>Spermatophyta</taxon>
        <taxon>Magnoliopsida</taxon>
        <taxon>eudicotyledons</taxon>
        <taxon>Gunneridae</taxon>
        <taxon>Pentapetalae</taxon>
        <taxon>rosids</taxon>
        <taxon>fabids</taxon>
        <taxon>Rosales</taxon>
        <taxon>Rosaceae</taxon>
        <taxon>Rosoideae</taxon>
        <taxon>Rosoideae incertae sedis</taxon>
        <taxon>Rosa</taxon>
    </lineage>
</organism>
<name>A0A2P6S7D1_ROSCH</name>
<keyword evidence="3 8" id="KW-0808">Transferase</keyword>
<reference evidence="8 9" key="1">
    <citation type="journal article" date="2018" name="Nat. Genet.">
        <title>The Rosa genome provides new insights in the design of modern roses.</title>
        <authorList>
            <person name="Bendahmane M."/>
        </authorList>
    </citation>
    <scope>NUCLEOTIDE SEQUENCE [LARGE SCALE GENOMIC DNA]</scope>
    <source>
        <strain evidence="9">cv. Old Blush</strain>
    </source>
</reference>
<dbReference type="EMBL" id="PDCK01000039">
    <property type="protein sequence ID" value="PRQ54600.1"/>
    <property type="molecule type" value="Genomic_DNA"/>
</dbReference>
<dbReference type="InterPro" id="IPR050205">
    <property type="entry name" value="CDPK_Ser/Thr_kinases"/>
</dbReference>
<evidence type="ECO:0000259" key="7">
    <source>
        <dbReference type="PROSITE" id="PS50011"/>
    </source>
</evidence>
<keyword evidence="6" id="KW-0067">ATP-binding</keyword>
<dbReference type="InterPro" id="IPR011009">
    <property type="entry name" value="Kinase-like_dom_sf"/>
</dbReference>
<dbReference type="Proteomes" id="UP000238479">
    <property type="component" value="Chromosome 1"/>
</dbReference>
<evidence type="ECO:0000256" key="5">
    <source>
        <dbReference type="ARBA" id="ARBA00022777"/>
    </source>
</evidence>
<dbReference type="Pfam" id="PF00069">
    <property type="entry name" value="Pkinase"/>
    <property type="match status" value="1"/>
</dbReference>
<dbReference type="Gene3D" id="1.10.510.10">
    <property type="entry name" value="Transferase(Phosphotransferase) domain 1"/>
    <property type="match status" value="1"/>
</dbReference>
<feature type="domain" description="Protein kinase" evidence="7">
    <location>
        <begin position="1"/>
        <end position="65"/>
    </location>
</feature>
<keyword evidence="9" id="KW-1185">Reference proteome</keyword>
<evidence type="ECO:0000313" key="8">
    <source>
        <dbReference type="EMBL" id="PRQ54600.1"/>
    </source>
</evidence>
<dbReference type="AlphaFoldDB" id="A0A2P6S7D1"/>
<comment type="caution">
    <text evidence="8">The sequence shown here is derived from an EMBL/GenBank/DDBJ whole genome shotgun (WGS) entry which is preliminary data.</text>
</comment>
<sequence>MSLLKATDFGLSDFVKPDEKFIKIVGGTYCVAPKVLHMAYGTEAVVWSVGVIAHILLCGSCPFWP</sequence>
<protein>
    <recommendedName>
        <fullName evidence="7">Protein kinase domain-containing protein</fullName>
    </recommendedName>
</protein>
<dbReference type="OMA" id="GTERDMW"/>
<gene>
    <name evidence="8" type="ORF">RchiOBHm_Chr1g0315491</name>
</gene>
<dbReference type="SUPFAM" id="SSF56112">
    <property type="entry name" value="Protein kinase-like (PK-like)"/>
    <property type="match status" value="1"/>
</dbReference>
<accession>A0A2P6S7D1</accession>
<proteinExistence type="inferred from homology"/>
<evidence type="ECO:0000256" key="2">
    <source>
        <dbReference type="ARBA" id="ARBA00022527"/>
    </source>
</evidence>
<dbReference type="InterPro" id="IPR000719">
    <property type="entry name" value="Prot_kinase_dom"/>
</dbReference>
<evidence type="ECO:0000256" key="6">
    <source>
        <dbReference type="ARBA" id="ARBA00022840"/>
    </source>
</evidence>